<dbReference type="AlphaFoldDB" id="A0A137NZU6"/>
<gene>
    <name evidence="8" type="ORF">CONCODRAFT_9494</name>
</gene>
<keyword evidence="4" id="KW-0732">Signal</keyword>
<dbReference type="Gene3D" id="3.20.20.300">
    <property type="entry name" value="Glycoside hydrolase, family 3, N-terminal domain"/>
    <property type="match status" value="1"/>
</dbReference>
<dbReference type="PANTHER" id="PTHR30620">
    <property type="entry name" value="PERIPLASMIC BETA-GLUCOSIDASE-RELATED"/>
    <property type="match status" value="1"/>
</dbReference>
<evidence type="ECO:0000256" key="1">
    <source>
        <dbReference type="ARBA" id="ARBA00000448"/>
    </source>
</evidence>
<evidence type="ECO:0000259" key="7">
    <source>
        <dbReference type="Pfam" id="PF00933"/>
    </source>
</evidence>
<proteinExistence type="inferred from homology"/>
<evidence type="ECO:0000313" key="8">
    <source>
        <dbReference type="EMBL" id="KXN68297.1"/>
    </source>
</evidence>
<dbReference type="PRINTS" id="PR00133">
    <property type="entry name" value="GLHYDRLASE3"/>
</dbReference>
<evidence type="ECO:0000256" key="2">
    <source>
        <dbReference type="ARBA" id="ARBA00005336"/>
    </source>
</evidence>
<dbReference type="PANTHER" id="PTHR30620:SF16">
    <property type="entry name" value="LYSOSOMAL BETA GLUCOSIDASE"/>
    <property type="match status" value="1"/>
</dbReference>
<evidence type="ECO:0000256" key="4">
    <source>
        <dbReference type="ARBA" id="ARBA00022729"/>
    </source>
</evidence>
<dbReference type="OrthoDB" id="416222at2759"/>
<accession>A0A137NZU6</accession>
<sequence>MYLLASEITTPSNNSMPNCNLAEFDVKMNEKVSQLLLSMTLEEKIGQLMQININTIYDAKSGQLNTTQLDYFIKQRFAGSFLNNLSDGTDLNAADSKTWVKVTNEVQKYIQNNTRLKIPMVYGLDSIHGASYIRGATLFPQQLGMGATFNRAFARIFGEITAKDTRAVGVHWNFSPIVDIAVNKMWPRIYETFGEDPYVAGELGKQVVKGYQGENVCDLKRADKVAATMKHFIGYSSTKSGHDVDGSWMSKRVLDEYFVPPFQDLVDSGVATAMESYSDVDGDHVVKSKELLVDLLRDRMGFKG</sequence>
<dbReference type="EMBL" id="KQ964584">
    <property type="protein sequence ID" value="KXN68297.1"/>
    <property type="molecule type" value="Genomic_DNA"/>
</dbReference>
<keyword evidence="9" id="KW-1185">Reference proteome</keyword>
<evidence type="ECO:0000256" key="6">
    <source>
        <dbReference type="ARBA" id="ARBA00023295"/>
    </source>
</evidence>
<dbReference type="Proteomes" id="UP000070444">
    <property type="component" value="Unassembled WGS sequence"/>
</dbReference>
<keyword evidence="5 8" id="KW-0378">Hydrolase</keyword>
<dbReference type="GO" id="GO:0009251">
    <property type="term" value="P:glucan catabolic process"/>
    <property type="evidence" value="ECO:0007669"/>
    <property type="project" value="TreeGrafter"/>
</dbReference>
<evidence type="ECO:0000256" key="3">
    <source>
        <dbReference type="ARBA" id="ARBA00012744"/>
    </source>
</evidence>
<dbReference type="OMA" id="FCELALC"/>
<dbReference type="InterPro" id="IPR036962">
    <property type="entry name" value="Glyco_hydro_3_N_sf"/>
</dbReference>
<evidence type="ECO:0000313" key="9">
    <source>
        <dbReference type="Proteomes" id="UP000070444"/>
    </source>
</evidence>
<dbReference type="EC" id="3.2.1.21" evidence="3"/>
<organism evidence="8 9">
    <name type="scientific">Conidiobolus coronatus (strain ATCC 28846 / CBS 209.66 / NRRL 28638)</name>
    <name type="common">Delacroixia coronata</name>
    <dbReference type="NCBI Taxonomy" id="796925"/>
    <lineage>
        <taxon>Eukaryota</taxon>
        <taxon>Fungi</taxon>
        <taxon>Fungi incertae sedis</taxon>
        <taxon>Zoopagomycota</taxon>
        <taxon>Entomophthoromycotina</taxon>
        <taxon>Entomophthoromycetes</taxon>
        <taxon>Entomophthorales</taxon>
        <taxon>Ancylistaceae</taxon>
        <taxon>Conidiobolus</taxon>
    </lineage>
</organism>
<name>A0A137NZU6_CONC2</name>
<protein>
    <recommendedName>
        <fullName evidence="3">beta-glucosidase</fullName>
        <ecNumber evidence="3">3.2.1.21</ecNumber>
    </recommendedName>
</protein>
<comment type="catalytic activity">
    <reaction evidence="1">
        <text>Hydrolysis of terminal, non-reducing beta-D-glucosyl residues with release of beta-D-glucose.</text>
        <dbReference type="EC" id="3.2.1.21"/>
    </reaction>
</comment>
<dbReference type="InterPro" id="IPR001764">
    <property type="entry name" value="Glyco_hydro_3_N"/>
</dbReference>
<keyword evidence="6" id="KW-0326">Glycosidase</keyword>
<dbReference type="InterPro" id="IPR017853">
    <property type="entry name" value="GH"/>
</dbReference>
<reference evidence="8 9" key="1">
    <citation type="journal article" date="2015" name="Genome Biol. Evol.">
        <title>Phylogenomic analyses indicate that early fungi evolved digesting cell walls of algal ancestors of land plants.</title>
        <authorList>
            <person name="Chang Y."/>
            <person name="Wang S."/>
            <person name="Sekimoto S."/>
            <person name="Aerts A.L."/>
            <person name="Choi C."/>
            <person name="Clum A."/>
            <person name="LaButti K.M."/>
            <person name="Lindquist E.A."/>
            <person name="Yee Ngan C."/>
            <person name="Ohm R.A."/>
            <person name="Salamov A.A."/>
            <person name="Grigoriev I.V."/>
            <person name="Spatafora J.W."/>
            <person name="Berbee M.L."/>
        </authorList>
    </citation>
    <scope>NUCLEOTIDE SEQUENCE [LARGE SCALE GENOMIC DNA]</scope>
    <source>
        <strain evidence="8 9">NRRL 28638</strain>
    </source>
</reference>
<dbReference type="Pfam" id="PF00933">
    <property type="entry name" value="Glyco_hydro_3"/>
    <property type="match status" value="1"/>
</dbReference>
<dbReference type="GO" id="GO:0008422">
    <property type="term" value="F:beta-glucosidase activity"/>
    <property type="evidence" value="ECO:0007669"/>
    <property type="project" value="UniProtKB-EC"/>
</dbReference>
<comment type="similarity">
    <text evidence="2">Belongs to the glycosyl hydrolase 3 family.</text>
</comment>
<evidence type="ECO:0000256" key="5">
    <source>
        <dbReference type="ARBA" id="ARBA00022801"/>
    </source>
</evidence>
<dbReference type="SUPFAM" id="SSF51445">
    <property type="entry name" value="(Trans)glycosidases"/>
    <property type="match status" value="1"/>
</dbReference>
<feature type="non-terminal residue" evidence="8">
    <location>
        <position position="304"/>
    </location>
</feature>
<feature type="domain" description="Glycoside hydrolase family 3 N-terminal" evidence="7">
    <location>
        <begin position="40"/>
        <end position="304"/>
    </location>
</feature>
<dbReference type="InterPro" id="IPR051915">
    <property type="entry name" value="Cellulose_Degrad_GH3"/>
</dbReference>